<name>A0A7S1AU79_NOCSC</name>
<protein>
    <recommendedName>
        <fullName evidence="2">G-patch domain-containing protein</fullName>
    </recommendedName>
</protein>
<dbReference type="EMBL" id="HBFQ01055241">
    <property type="protein sequence ID" value="CAD8864889.1"/>
    <property type="molecule type" value="Transcribed_RNA"/>
</dbReference>
<dbReference type="GO" id="GO:0003676">
    <property type="term" value="F:nucleic acid binding"/>
    <property type="evidence" value="ECO:0007669"/>
    <property type="project" value="InterPro"/>
</dbReference>
<evidence type="ECO:0000256" key="1">
    <source>
        <dbReference type="SAM" id="MobiDB-lite"/>
    </source>
</evidence>
<proteinExistence type="predicted"/>
<dbReference type="PROSITE" id="PS50174">
    <property type="entry name" value="G_PATCH"/>
    <property type="match status" value="1"/>
</dbReference>
<accession>A0A7S1AU79</accession>
<dbReference type="PANTHER" id="PTHR23149">
    <property type="entry name" value="G PATCH DOMAIN CONTAINING PROTEIN"/>
    <property type="match status" value="1"/>
</dbReference>
<dbReference type="InterPro" id="IPR000467">
    <property type="entry name" value="G_patch_dom"/>
</dbReference>
<gene>
    <name evidence="3" type="ORF">NSCI0253_LOCUS39244</name>
</gene>
<dbReference type="AlphaFoldDB" id="A0A7S1AU79"/>
<dbReference type="SMART" id="SM00443">
    <property type="entry name" value="G_patch"/>
    <property type="match status" value="1"/>
</dbReference>
<feature type="region of interest" description="Disordered" evidence="1">
    <location>
        <begin position="96"/>
        <end position="123"/>
    </location>
</feature>
<feature type="domain" description="G-patch" evidence="2">
    <location>
        <begin position="22"/>
        <end position="68"/>
    </location>
</feature>
<reference evidence="3" key="1">
    <citation type="submission" date="2021-01" db="EMBL/GenBank/DDBJ databases">
        <authorList>
            <person name="Corre E."/>
            <person name="Pelletier E."/>
            <person name="Niang G."/>
            <person name="Scheremetjew M."/>
            <person name="Finn R."/>
            <person name="Kale V."/>
            <person name="Holt S."/>
            <person name="Cochrane G."/>
            <person name="Meng A."/>
            <person name="Brown T."/>
            <person name="Cohen L."/>
        </authorList>
    </citation>
    <scope>NUCLEOTIDE SEQUENCE</scope>
</reference>
<dbReference type="PANTHER" id="PTHR23149:SF34">
    <property type="entry name" value="CHROMOSOME UNDETERMINED SCAFFOLD_106, WHOLE GENOME SHOTGUN SEQUENCE"/>
    <property type="match status" value="1"/>
</dbReference>
<dbReference type="InterPro" id="IPR050656">
    <property type="entry name" value="PINX1"/>
</dbReference>
<sequence length="143" mass="15850">MSKKYQERLAQSSGVHSSKPFESDFGRRVLMKYGWQDGQGLGRLKDGRTDCIQADRRDAKQGLGTEKRKIGDDWDNWWAGCYNDVAGKIQIMSCDSGVSTSVGESDDSDSSDEQDESTKAVGRKAVCMTGKLRRIQRSDNTGS</sequence>
<feature type="region of interest" description="Disordered" evidence="1">
    <location>
        <begin position="1"/>
        <end position="21"/>
    </location>
</feature>
<dbReference type="Pfam" id="PF01585">
    <property type="entry name" value="G-patch"/>
    <property type="match status" value="1"/>
</dbReference>
<evidence type="ECO:0000259" key="2">
    <source>
        <dbReference type="PROSITE" id="PS50174"/>
    </source>
</evidence>
<evidence type="ECO:0000313" key="3">
    <source>
        <dbReference type="EMBL" id="CAD8864889.1"/>
    </source>
</evidence>
<feature type="compositionally biased region" description="Acidic residues" evidence="1">
    <location>
        <begin position="104"/>
        <end position="115"/>
    </location>
</feature>
<organism evidence="3">
    <name type="scientific">Noctiluca scintillans</name>
    <name type="common">Sea sparkle</name>
    <name type="synonym">Red tide dinoflagellate</name>
    <dbReference type="NCBI Taxonomy" id="2966"/>
    <lineage>
        <taxon>Eukaryota</taxon>
        <taxon>Sar</taxon>
        <taxon>Alveolata</taxon>
        <taxon>Dinophyceae</taxon>
        <taxon>Noctilucales</taxon>
        <taxon>Noctilucaceae</taxon>
        <taxon>Noctiluca</taxon>
    </lineage>
</organism>